<sequence length="103" mass="11329">MEMKARVTVRGAKTWVGNMEGKQLDTGTIYADVELRGEGSKGCFTQALKCENSEVVKKIINNPFPFLAEISMVVTSNGKQDGEQKLVTQIVPLQRVVEGEKAK</sequence>
<organism evidence="1 2">
    <name type="scientific">Ralstonia mannitolilytica</name>
    <dbReference type="NCBI Taxonomy" id="105219"/>
    <lineage>
        <taxon>Bacteria</taxon>
        <taxon>Pseudomonadati</taxon>
        <taxon>Pseudomonadota</taxon>
        <taxon>Betaproteobacteria</taxon>
        <taxon>Burkholderiales</taxon>
        <taxon>Burkholderiaceae</taxon>
        <taxon>Ralstonia</taxon>
    </lineage>
</organism>
<dbReference type="RefSeq" id="WP_115043918.1">
    <property type="nucleotide sequence ID" value="NZ_BAAAEC010000004.1"/>
</dbReference>
<dbReference type="AlphaFoldDB" id="A0AAJ4ZKN7"/>
<dbReference type="EMBL" id="UGVE01000001">
    <property type="protein sequence ID" value="SUD97326.1"/>
    <property type="molecule type" value="Genomic_DNA"/>
</dbReference>
<protein>
    <submittedName>
        <fullName evidence="1">Uncharacterized protein</fullName>
    </submittedName>
</protein>
<evidence type="ECO:0000313" key="2">
    <source>
        <dbReference type="Proteomes" id="UP000255008"/>
    </source>
</evidence>
<accession>A0AAJ4ZKN7</accession>
<comment type="caution">
    <text evidence="1">The sequence shown here is derived from an EMBL/GenBank/DDBJ whole genome shotgun (WGS) entry which is preliminary data.</text>
</comment>
<dbReference type="Proteomes" id="UP000255008">
    <property type="component" value="Unassembled WGS sequence"/>
</dbReference>
<reference evidence="1 2" key="1">
    <citation type="submission" date="2018-06" db="EMBL/GenBank/DDBJ databases">
        <authorList>
            <consortium name="Pathogen Informatics"/>
            <person name="Doyle S."/>
        </authorList>
    </citation>
    <scope>NUCLEOTIDE SEQUENCE [LARGE SCALE GENOMIC DNA]</scope>
    <source>
        <strain evidence="1 2">NCTC10894</strain>
    </source>
</reference>
<evidence type="ECO:0000313" key="1">
    <source>
        <dbReference type="EMBL" id="SUD97326.1"/>
    </source>
</evidence>
<gene>
    <name evidence="1" type="ORF">NCTC10894_01681</name>
</gene>
<proteinExistence type="predicted"/>
<name>A0AAJ4ZKN7_9RALS</name>